<evidence type="ECO:0000313" key="16">
    <source>
        <dbReference type="Proteomes" id="UP000325273"/>
    </source>
</evidence>
<evidence type="ECO:0000259" key="14">
    <source>
        <dbReference type="Pfam" id="PF05662"/>
    </source>
</evidence>
<feature type="domain" description="Trimeric autotransporter adhesin YadA-like head" evidence="13">
    <location>
        <begin position="155"/>
        <end position="178"/>
    </location>
</feature>
<comment type="caution">
    <text evidence="15">The sequence shown here is derived from an EMBL/GenBank/DDBJ whole genome shotgun (WGS) entry which is preliminary data.</text>
</comment>
<evidence type="ECO:0000256" key="4">
    <source>
        <dbReference type="ARBA" id="ARBA00022448"/>
    </source>
</evidence>
<dbReference type="InterPro" id="IPR011049">
    <property type="entry name" value="Serralysin-like_metalloprot_C"/>
</dbReference>
<dbReference type="Gene3D" id="3.30.1300.30">
    <property type="entry name" value="GSPII I/J protein-like"/>
    <property type="match status" value="1"/>
</dbReference>
<feature type="domain" description="Trimeric autotransporter adhesin YadA-like head" evidence="13">
    <location>
        <begin position="222"/>
        <end position="248"/>
    </location>
</feature>
<dbReference type="Gene3D" id="2.150.10.10">
    <property type="entry name" value="Serralysin-like metalloprotease, C-terminal"/>
    <property type="match status" value="4"/>
</dbReference>
<feature type="domain" description="Trimeric autotransporter adhesin YadA-like head" evidence="13">
    <location>
        <begin position="194"/>
        <end position="219"/>
    </location>
</feature>
<evidence type="ECO:0000256" key="11">
    <source>
        <dbReference type="SAM" id="MobiDB-lite"/>
    </source>
</evidence>
<keyword evidence="9" id="KW-0472">Membrane</keyword>
<dbReference type="InterPro" id="IPR008635">
    <property type="entry name" value="Coiled_stalk_dom"/>
</dbReference>
<dbReference type="InterPro" id="IPR008640">
    <property type="entry name" value="Adhesin_Head_dom"/>
</dbReference>
<evidence type="ECO:0000259" key="13">
    <source>
        <dbReference type="Pfam" id="PF05658"/>
    </source>
</evidence>
<sequence>MNQNSSIWQGATHTSLTASGPARFGGNRAAARKKAIAQAVLTATAFAGGVPAVAAGVGSVGSGVGADPSGNYSIAIGEPAAAQGDNSIAVGTQAATQGDGAIAVGLNANAQAAGASALGQNARALGAGAVATGLNANAVGDATTAVGMNANVQNERATALGMTATALGLDSIAAGSGALTADAAAAAFGSLASATGTGSTAVGYHAQTSGDAAFAGGMSARAAGEYGVALGTEAAVDGAGGVALGAFAQTTGVNASALGFGAVAADSGAVALGHNANASAANSVALGADSATTADLNQRAFVPSGLDATLIAAPDPTGEVSLGSAHHERRLTNLAAGAESTDAVNVSQLRAVDGKVDAIARSGTQRYFKANADTADVDADASGVQALAAGVGASAAGADATAVGAGAHASATGSAALGAGAVANASNATSIGVLATAGGLNATAIGVYSAVGGDGSIALGYSASASADNAVALGPNSQADRANTVSVGSGGNERQIVNVAAGTADTDAVNVAQLNTVSDQGAATAARLDGAVMYDQNPDGSVNRNSVTLGGSAAGGGAVLHNVAAGTADTDAVNVAQLNTVSDQGAATAARLDGAVMYDQNPDGSVNRNSVTLGGGAAGAGAVLHNVAAGTADTDAVNVAQLNTVSDQSAATAARLDGAVMYDQNPDGSINRNSITLGGSAANGGAVIHNVAAGTADTDAVNVAQLNTVSGQSAATAARLDSAVMYDQNPDGSINRNSITLGGGAAGGGAVLHNVAAGTADTDAVNVAQLKTVSDQGAAIAAKLDGAVMYDPNPDGSINRNSITLGGGATSGGAVLHNIADGVDASDAVNLGQLKAAVNGAVGNAMINAANPFISVAGDRDTEGAFSSGTHSVAAGANARATGVNAVAAGANATAGGNNATALGAAANASADSSVALGHGSVADRANTVSVGVTGQERQITNVAAGTQSTDAANVGQLQQSMDGAVGQAKRYTDDQIRTVRRDGYGGTASALAMAGLPQAILPGRGMIAMAGGTYGGQSALAIGVSQLSDTGKWAYKLQGTTDSRGQFGASIGAGVHW</sequence>
<dbReference type="SUPFAM" id="SSF54523">
    <property type="entry name" value="Pili subunits"/>
    <property type="match status" value="1"/>
</dbReference>
<feature type="domain" description="Trimeric autotransporter adhesin YadA-like head" evidence="13">
    <location>
        <begin position="868"/>
        <end position="893"/>
    </location>
</feature>
<dbReference type="RefSeq" id="WP_149668139.1">
    <property type="nucleotide sequence ID" value="NZ_VTUZ01000001.1"/>
</dbReference>
<feature type="domain" description="Trimeric autotransporter adhesin YadA-like head" evidence="13">
    <location>
        <begin position="895"/>
        <end position="921"/>
    </location>
</feature>
<keyword evidence="16" id="KW-1185">Reference proteome</keyword>
<evidence type="ECO:0000259" key="12">
    <source>
        <dbReference type="Pfam" id="PF03895"/>
    </source>
</evidence>
<feature type="compositionally biased region" description="Polar residues" evidence="11">
    <location>
        <begin position="1"/>
        <end position="18"/>
    </location>
</feature>
<protein>
    <recommendedName>
        <fullName evidence="17">Autotransporter adhesin</fullName>
    </recommendedName>
</protein>
<dbReference type="Gene3D" id="6.10.250.2040">
    <property type="match status" value="5"/>
</dbReference>
<feature type="domain" description="Trimeric autotransporter adhesin YadA-like stalk" evidence="14">
    <location>
        <begin position="495"/>
        <end position="526"/>
    </location>
</feature>
<comment type="subcellular location">
    <subcellularLocation>
        <location evidence="2">Cell outer membrane</location>
    </subcellularLocation>
    <subcellularLocation>
        <location evidence="1">Cell surface</location>
    </subcellularLocation>
</comment>
<dbReference type="GO" id="GO:0009986">
    <property type="term" value="C:cell surface"/>
    <property type="evidence" value="ECO:0007669"/>
    <property type="project" value="UniProtKB-SubCell"/>
</dbReference>
<evidence type="ECO:0008006" key="17">
    <source>
        <dbReference type="Google" id="ProtNLM"/>
    </source>
</evidence>
<proteinExistence type="inferred from homology"/>
<evidence type="ECO:0000256" key="2">
    <source>
        <dbReference type="ARBA" id="ARBA00004442"/>
    </source>
</evidence>
<feature type="domain" description="Trimeric autotransporter adhesin YadA-like stalk" evidence="14">
    <location>
        <begin position="625"/>
        <end position="658"/>
    </location>
</feature>
<dbReference type="Pfam" id="PF03895">
    <property type="entry name" value="YadA_anchor"/>
    <property type="match status" value="1"/>
</dbReference>
<dbReference type="GO" id="GO:0009279">
    <property type="term" value="C:cell outer membrane"/>
    <property type="evidence" value="ECO:0007669"/>
    <property type="project" value="UniProtKB-SubCell"/>
</dbReference>
<feature type="domain" description="Trimeric autotransporter adhesin YadA-like stalk" evidence="14">
    <location>
        <begin position="330"/>
        <end position="365"/>
    </location>
</feature>
<feature type="domain" description="Trimeric autotransporter adhesin YadA-like head" evidence="13">
    <location>
        <begin position="381"/>
        <end position="407"/>
    </location>
</feature>
<feature type="domain" description="Trimeric autotransporter adhesin YadA-like head" evidence="13">
    <location>
        <begin position="423"/>
        <end position="448"/>
    </location>
</feature>
<evidence type="ECO:0000256" key="8">
    <source>
        <dbReference type="ARBA" id="ARBA00022927"/>
    </source>
</evidence>
<feature type="domain" description="Trimeric autotransporter adhesin YadA-like C-terminal membrane anchor" evidence="12">
    <location>
        <begin position="998"/>
        <end position="1058"/>
    </location>
</feature>
<feature type="domain" description="Trimeric autotransporter adhesin YadA-like stalk" evidence="14">
    <location>
        <begin position="561"/>
        <end position="590"/>
    </location>
</feature>
<dbReference type="Pfam" id="PF05658">
    <property type="entry name" value="YadA_head"/>
    <property type="match status" value="11"/>
</dbReference>
<feature type="domain" description="Trimeric autotransporter adhesin YadA-like head" evidence="13">
    <location>
        <begin position="69"/>
        <end position="94"/>
    </location>
</feature>
<dbReference type="CDD" id="cd12820">
    <property type="entry name" value="LbR_YadA-like"/>
    <property type="match status" value="2"/>
</dbReference>
<evidence type="ECO:0000313" key="15">
    <source>
        <dbReference type="EMBL" id="KAA1016013.1"/>
    </source>
</evidence>
<dbReference type="AlphaFoldDB" id="A0A5B0HMJ7"/>
<evidence type="ECO:0000256" key="5">
    <source>
        <dbReference type="ARBA" id="ARBA00022452"/>
    </source>
</evidence>
<evidence type="ECO:0000256" key="9">
    <source>
        <dbReference type="ARBA" id="ARBA00023136"/>
    </source>
</evidence>
<evidence type="ECO:0000256" key="3">
    <source>
        <dbReference type="ARBA" id="ARBA00005848"/>
    </source>
</evidence>
<accession>A0A5B0HMJ7</accession>
<feature type="domain" description="Trimeric autotransporter adhesin YadA-like head" evidence="13">
    <location>
        <begin position="268"/>
        <end position="290"/>
    </location>
</feature>
<evidence type="ECO:0000256" key="7">
    <source>
        <dbReference type="ARBA" id="ARBA00022729"/>
    </source>
</evidence>
<feature type="domain" description="Trimeric autotransporter adhesin YadA-like stalk" evidence="14">
    <location>
        <begin position="939"/>
        <end position="975"/>
    </location>
</feature>
<feature type="domain" description="Trimeric autotransporter adhesin YadA-like head" evidence="13">
    <location>
        <begin position="453"/>
        <end position="477"/>
    </location>
</feature>
<keyword evidence="5" id="KW-1134">Transmembrane beta strand</keyword>
<gene>
    <name evidence="15" type="ORF">FVF58_01285</name>
</gene>
<keyword evidence="6" id="KW-0812">Transmembrane</keyword>
<dbReference type="Pfam" id="PF05662">
    <property type="entry name" value="YadA_stalk"/>
    <property type="match status" value="8"/>
</dbReference>
<feature type="domain" description="Trimeric autotransporter adhesin YadA-like stalk" evidence="14">
    <location>
        <begin position="753"/>
        <end position="776"/>
    </location>
</feature>
<dbReference type="InterPro" id="IPR005594">
    <property type="entry name" value="YadA_C"/>
</dbReference>
<keyword evidence="4" id="KW-0813">Transport</keyword>
<feature type="domain" description="Trimeric autotransporter adhesin YadA-like head" evidence="13">
    <location>
        <begin position="98"/>
        <end position="122"/>
    </location>
</feature>
<keyword evidence="7" id="KW-0732">Signal</keyword>
<name>A0A5B0HMJ7_9BURK</name>
<reference evidence="15 16" key="1">
    <citation type="submission" date="2019-08" db="EMBL/GenBank/DDBJ databases">
        <title>Paraburkholderia sp. DCY113.</title>
        <authorList>
            <person name="Kang J."/>
        </authorList>
    </citation>
    <scope>NUCLEOTIDE SEQUENCE [LARGE SCALE GENOMIC DNA]</scope>
    <source>
        <strain evidence="15 16">DCY113</strain>
    </source>
</reference>
<feature type="domain" description="Trimeric autotransporter adhesin YadA-like stalk" evidence="14">
    <location>
        <begin position="688"/>
        <end position="723"/>
    </location>
</feature>
<keyword evidence="10" id="KW-0998">Cell outer membrane</keyword>
<organism evidence="15 16">
    <name type="scientific">Paraburkholderia panacisoli</name>
    <dbReference type="NCBI Taxonomy" id="2603818"/>
    <lineage>
        <taxon>Bacteria</taxon>
        <taxon>Pseudomonadati</taxon>
        <taxon>Pseudomonadota</taxon>
        <taxon>Betaproteobacteria</taxon>
        <taxon>Burkholderiales</taxon>
        <taxon>Burkholderiaceae</taxon>
        <taxon>Paraburkholderia</taxon>
    </lineage>
</organism>
<dbReference type="Proteomes" id="UP000325273">
    <property type="component" value="Unassembled WGS sequence"/>
</dbReference>
<evidence type="ECO:0000256" key="6">
    <source>
        <dbReference type="ARBA" id="ARBA00022692"/>
    </source>
</evidence>
<dbReference type="GO" id="GO:0015031">
    <property type="term" value="P:protein transport"/>
    <property type="evidence" value="ECO:0007669"/>
    <property type="project" value="UniProtKB-KW"/>
</dbReference>
<dbReference type="EMBL" id="VTUZ01000001">
    <property type="protein sequence ID" value="KAA1016013.1"/>
    <property type="molecule type" value="Genomic_DNA"/>
</dbReference>
<comment type="similarity">
    <text evidence="3">Belongs to the autotransporter-2 (AT-2) (TC 1.B.40) family.</text>
</comment>
<evidence type="ECO:0000256" key="10">
    <source>
        <dbReference type="ARBA" id="ARBA00023237"/>
    </source>
</evidence>
<feature type="region of interest" description="Disordered" evidence="11">
    <location>
        <begin position="1"/>
        <end position="22"/>
    </location>
</feature>
<keyword evidence="8" id="KW-0653">Protein transport</keyword>
<dbReference type="SUPFAM" id="SSF101967">
    <property type="entry name" value="Adhesin YadA, collagen-binding domain"/>
    <property type="match status" value="8"/>
</dbReference>
<feature type="domain" description="Trimeric autotransporter adhesin YadA-like stalk" evidence="14">
    <location>
        <begin position="817"/>
        <end position="846"/>
    </location>
</feature>
<dbReference type="InterPro" id="IPR045584">
    <property type="entry name" value="Pilin-like"/>
</dbReference>
<evidence type="ECO:0000256" key="1">
    <source>
        <dbReference type="ARBA" id="ARBA00004241"/>
    </source>
</evidence>